<feature type="region of interest" description="Disordered" evidence="1">
    <location>
        <begin position="37"/>
        <end position="64"/>
    </location>
</feature>
<dbReference type="EMBL" id="CP017561">
    <property type="protein sequence ID" value="APA84796.1"/>
    <property type="molecule type" value="Genomic_DNA"/>
</dbReference>
<sequence length="64" mass="6736">MPRAAIHAENVMSMARACAVVSHVRSAASHHRCALPHQNASRAGCAPTPCDMPRIPATPRSAAH</sequence>
<protein>
    <submittedName>
        <fullName evidence="2">Uncharacterized protein</fullName>
    </submittedName>
</protein>
<gene>
    <name evidence="2" type="ORF">BJG93_04910</name>
</gene>
<name>A0A1I9YER3_9BURK</name>
<dbReference type="STRING" id="754502.BJG93_04910"/>
<evidence type="ECO:0000313" key="2">
    <source>
        <dbReference type="EMBL" id="APA84796.1"/>
    </source>
</evidence>
<proteinExistence type="predicted"/>
<organism evidence="2">
    <name type="scientific">Paraburkholderia sprentiae WSM5005</name>
    <dbReference type="NCBI Taxonomy" id="754502"/>
    <lineage>
        <taxon>Bacteria</taxon>
        <taxon>Pseudomonadati</taxon>
        <taxon>Pseudomonadota</taxon>
        <taxon>Betaproteobacteria</taxon>
        <taxon>Burkholderiales</taxon>
        <taxon>Burkholderiaceae</taxon>
        <taxon>Paraburkholderia</taxon>
    </lineage>
</organism>
<reference evidence="2" key="1">
    <citation type="submission" date="2016-09" db="EMBL/GenBank/DDBJ databases">
        <title>The Complete Genome of Burkholderia sprentiae wsm5005.</title>
        <authorList>
            <person name="De Meyer S."/>
            <person name="Wang P."/>
            <person name="Terpolilli J."/>
        </authorList>
    </citation>
    <scope>NUCLEOTIDE SEQUENCE [LARGE SCALE GENOMIC DNA]</scope>
    <source>
        <strain evidence="2">WSM5005</strain>
    </source>
</reference>
<dbReference type="AlphaFoldDB" id="A0A1I9YER3"/>
<accession>A0A1I9YER3</accession>
<evidence type="ECO:0000256" key="1">
    <source>
        <dbReference type="SAM" id="MobiDB-lite"/>
    </source>
</evidence>